<comment type="subcellular location">
    <subcellularLocation>
        <location evidence="1">Nucleus</location>
    </subcellularLocation>
</comment>
<evidence type="ECO:0000256" key="1">
    <source>
        <dbReference type="ARBA" id="ARBA00004123"/>
    </source>
</evidence>
<dbReference type="Pfam" id="PF04082">
    <property type="entry name" value="Fungal_trans"/>
    <property type="match status" value="1"/>
</dbReference>
<accession>A0A2S6BZT0</accession>
<evidence type="ECO:0000256" key="4">
    <source>
        <dbReference type="ARBA" id="ARBA00022771"/>
    </source>
</evidence>
<dbReference type="GO" id="GO:0005634">
    <property type="term" value="C:nucleus"/>
    <property type="evidence" value="ECO:0007669"/>
    <property type="project" value="UniProtKB-SubCell"/>
</dbReference>
<dbReference type="EMBL" id="PNEN01001628">
    <property type="protein sequence ID" value="PPJ52984.1"/>
    <property type="molecule type" value="Genomic_DNA"/>
</dbReference>
<keyword evidence="2" id="KW-0479">Metal-binding</keyword>
<dbReference type="GO" id="GO:0000981">
    <property type="term" value="F:DNA-binding transcription factor activity, RNA polymerase II-specific"/>
    <property type="evidence" value="ECO:0007669"/>
    <property type="project" value="InterPro"/>
</dbReference>
<dbReference type="InterPro" id="IPR051059">
    <property type="entry name" value="VerF-like"/>
</dbReference>
<evidence type="ECO:0000256" key="6">
    <source>
        <dbReference type="ARBA" id="ARBA00023242"/>
    </source>
</evidence>
<dbReference type="GO" id="GO:0006351">
    <property type="term" value="P:DNA-templated transcription"/>
    <property type="evidence" value="ECO:0007669"/>
    <property type="project" value="InterPro"/>
</dbReference>
<protein>
    <recommendedName>
        <fullName evidence="7">Xylanolytic transcriptional activator regulatory domain-containing protein</fullName>
    </recommendedName>
</protein>
<evidence type="ECO:0000256" key="2">
    <source>
        <dbReference type="ARBA" id="ARBA00022723"/>
    </source>
</evidence>
<dbReference type="GO" id="GO:0000785">
    <property type="term" value="C:chromatin"/>
    <property type="evidence" value="ECO:0007669"/>
    <property type="project" value="TreeGrafter"/>
</dbReference>
<proteinExistence type="predicted"/>
<feature type="domain" description="Xylanolytic transcriptional activator regulatory" evidence="7">
    <location>
        <begin position="18"/>
        <end position="136"/>
    </location>
</feature>
<dbReference type="InterPro" id="IPR007219">
    <property type="entry name" value="XnlR_reg_dom"/>
</dbReference>
<keyword evidence="3" id="KW-0677">Repeat</keyword>
<evidence type="ECO:0000313" key="8">
    <source>
        <dbReference type="EMBL" id="PPJ52984.1"/>
    </source>
</evidence>
<keyword evidence="5" id="KW-0862">Zinc</keyword>
<keyword evidence="6" id="KW-0539">Nucleus</keyword>
<dbReference type="GO" id="GO:0008270">
    <property type="term" value="F:zinc ion binding"/>
    <property type="evidence" value="ECO:0007669"/>
    <property type="project" value="UniProtKB-KW"/>
</dbReference>
<evidence type="ECO:0000256" key="3">
    <source>
        <dbReference type="ARBA" id="ARBA00022737"/>
    </source>
</evidence>
<dbReference type="OrthoDB" id="654211at2759"/>
<dbReference type="STRING" id="357750.A0A2S6BZT0"/>
<evidence type="ECO:0000259" key="7">
    <source>
        <dbReference type="Pfam" id="PF04082"/>
    </source>
</evidence>
<keyword evidence="4" id="KW-0863">Zinc-finger</keyword>
<name>A0A2S6BZT0_9PEZI</name>
<evidence type="ECO:0000313" key="9">
    <source>
        <dbReference type="Proteomes" id="UP000237631"/>
    </source>
</evidence>
<evidence type="ECO:0000256" key="5">
    <source>
        <dbReference type="ARBA" id="ARBA00022833"/>
    </source>
</evidence>
<dbReference type="PANTHER" id="PTHR40626">
    <property type="entry name" value="MIP31509P"/>
    <property type="match status" value="1"/>
</dbReference>
<dbReference type="AlphaFoldDB" id="A0A2S6BZT0"/>
<reference evidence="9" key="1">
    <citation type="journal article" date="2017" name="bioRxiv">
        <title>Conservation of a gene cluster reveals novel cercosporin biosynthetic mechanisms and extends production to the genus Colletotrichum.</title>
        <authorList>
            <person name="de Jonge R."/>
            <person name="Ebert M.K."/>
            <person name="Huitt-Roehl C.R."/>
            <person name="Pal P."/>
            <person name="Suttle J.C."/>
            <person name="Spanner R.E."/>
            <person name="Neubauer J.D."/>
            <person name="Jurick W.M.II."/>
            <person name="Stott K.A."/>
            <person name="Secor G.A."/>
            <person name="Thomma B.P.H.J."/>
            <person name="Van de Peer Y."/>
            <person name="Townsend C.A."/>
            <person name="Bolton M.D."/>
        </authorList>
    </citation>
    <scope>NUCLEOTIDE SEQUENCE [LARGE SCALE GENOMIC DNA]</scope>
    <source>
        <strain evidence="9">CBS538.71</strain>
    </source>
</reference>
<gene>
    <name evidence="8" type="ORF">CBER1_11098</name>
</gene>
<sequence>MASREVGSIVSGDPLMGMQSLLLLQHELWFAGDKAAIVHLQLHRNVLATLCRQLLSQEGTILRSQQSADDSSDPWLQWIQSESKRRVLYFTWITECLQLVFFMLPTLLSMHELHLPLPSHENHWQANQQQWQCLPPPQSPRSLCAVLARIGTEGALQEDVGPSAQLALLLSSSVQRNETQNLQRAMGIEFDQIPADNFTSAAATLADIQQRAFNTMSQLDFAEPLNPAKVATTSSDYSIMVRIIRILDFTPLRTLCRATRWQTTEQGASEARRQLFENFRQDGKRAKECVSEASQLFQYLRTIKSLSHIDTMTLLMCVLYIYVYIELAMHPSSSTMPQTGGARPGKIIKLDQPVIDDEREDWLSGRHDYRPHLAGIGLLDSERSPP</sequence>
<keyword evidence="9" id="KW-1185">Reference proteome</keyword>
<comment type="caution">
    <text evidence="8">The sequence shown here is derived from an EMBL/GenBank/DDBJ whole genome shotgun (WGS) entry which is preliminary data.</text>
</comment>
<organism evidence="8 9">
    <name type="scientific">Cercospora berteroae</name>
    <dbReference type="NCBI Taxonomy" id="357750"/>
    <lineage>
        <taxon>Eukaryota</taxon>
        <taxon>Fungi</taxon>
        <taxon>Dikarya</taxon>
        <taxon>Ascomycota</taxon>
        <taxon>Pezizomycotina</taxon>
        <taxon>Dothideomycetes</taxon>
        <taxon>Dothideomycetidae</taxon>
        <taxon>Mycosphaerellales</taxon>
        <taxon>Mycosphaerellaceae</taxon>
        <taxon>Cercospora</taxon>
    </lineage>
</organism>
<dbReference type="GO" id="GO:0000978">
    <property type="term" value="F:RNA polymerase II cis-regulatory region sequence-specific DNA binding"/>
    <property type="evidence" value="ECO:0007669"/>
    <property type="project" value="InterPro"/>
</dbReference>
<dbReference type="Proteomes" id="UP000237631">
    <property type="component" value="Unassembled WGS sequence"/>
</dbReference>
<dbReference type="PANTHER" id="PTHR40626:SF11">
    <property type="entry name" value="ZINC FINGER PROTEIN YPR022C"/>
    <property type="match status" value="1"/>
</dbReference>